<evidence type="ECO:0000256" key="5">
    <source>
        <dbReference type="ARBA" id="ARBA00023015"/>
    </source>
</evidence>
<organism evidence="11 12">
    <name type="scientific">Klebsormidium nitens</name>
    <name type="common">Green alga</name>
    <name type="synonym">Ulothrix nitens</name>
    <dbReference type="NCBI Taxonomy" id="105231"/>
    <lineage>
        <taxon>Eukaryota</taxon>
        <taxon>Viridiplantae</taxon>
        <taxon>Streptophyta</taxon>
        <taxon>Klebsormidiophyceae</taxon>
        <taxon>Klebsormidiales</taxon>
        <taxon>Klebsormidiaceae</taxon>
        <taxon>Klebsormidium</taxon>
    </lineage>
</organism>
<dbReference type="InterPro" id="IPR031140">
    <property type="entry name" value="IDD1-16"/>
</dbReference>
<keyword evidence="3 7" id="KW-0863">Zinc-finger</keyword>
<dbReference type="PANTHER" id="PTHR10593">
    <property type="entry name" value="SERINE/THREONINE-PROTEIN KINASE RIO"/>
    <property type="match status" value="1"/>
</dbReference>
<keyword evidence="6" id="KW-0804">Transcription</keyword>
<proteinExistence type="predicted"/>
<keyword evidence="12" id="KW-1185">Reference proteome</keyword>
<dbReference type="SUPFAM" id="SSF57667">
    <property type="entry name" value="beta-beta-alpha zinc fingers"/>
    <property type="match status" value="1"/>
</dbReference>
<dbReference type="OMA" id="MGAMGCV"/>
<reference evidence="11 12" key="1">
    <citation type="journal article" date="2014" name="Nat. Commun.">
        <title>Klebsormidium flaccidum genome reveals primary factors for plant terrestrial adaptation.</title>
        <authorList>
            <person name="Hori K."/>
            <person name="Maruyama F."/>
            <person name="Fujisawa T."/>
            <person name="Togashi T."/>
            <person name="Yamamoto N."/>
            <person name="Seo M."/>
            <person name="Sato S."/>
            <person name="Yamada T."/>
            <person name="Mori H."/>
            <person name="Tajima N."/>
            <person name="Moriyama T."/>
            <person name="Ikeuchi M."/>
            <person name="Watanabe M."/>
            <person name="Wada H."/>
            <person name="Kobayashi K."/>
            <person name="Saito M."/>
            <person name="Masuda T."/>
            <person name="Sasaki-Sekimoto Y."/>
            <person name="Mashiguchi K."/>
            <person name="Awai K."/>
            <person name="Shimojima M."/>
            <person name="Masuda S."/>
            <person name="Iwai M."/>
            <person name="Nobusawa T."/>
            <person name="Narise T."/>
            <person name="Kondo S."/>
            <person name="Saito H."/>
            <person name="Sato R."/>
            <person name="Murakawa M."/>
            <person name="Ihara Y."/>
            <person name="Oshima-Yamada Y."/>
            <person name="Ohtaka K."/>
            <person name="Satoh M."/>
            <person name="Sonobe K."/>
            <person name="Ishii M."/>
            <person name="Ohtani R."/>
            <person name="Kanamori-Sato M."/>
            <person name="Honoki R."/>
            <person name="Miyazaki D."/>
            <person name="Mochizuki H."/>
            <person name="Umetsu J."/>
            <person name="Higashi K."/>
            <person name="Shibata D."/>
            <person name="Kamiya Y."/>
            <person name="Sato N."/>
            <person name="Nakamura Y."/>
            <person name="Tabata S."/>
            <person name="Ida S."/>
            <person name="Kurokawa K."/>
            <person name="Ohta H."/>
        </authorList>
    </citation>
    <scope>NUCLEOTIDE SEQUENCE [LARGE SCALE GENOMIC DNA]</scope>
    <source>
        <strain evidence="11 12">NIES-2285</strain>
    </source>
</reference>
<dbReference type="GO" id="GO:0006355">
    <property type="term" value="P:regulation of DNA-templated transcription"/>
    <property type="evidence" value="ECO:0007669"/>
    <property type="project" value="UniProtKB-ARBA"/>
</dbReference>
<dbReference type="OrthoDB" id="6354171at2759"/>
<dbReference type="InterPro" id="IPR055187">
    <property type="entry name" value="C2CH-3rd_BIRD-IDD"/>
</dbReference>
<dbReference type="Pfam" id="PF22992">
    <property type="entry name" value="C2CH-4th_BIRD-IDD"/>
    <property type="match status" value="1"/>
</dbReference>
<feature type="compositionally biased region" description="Basic and acidic residues" evidence="9">
    <location>
        <begin position="44"/>
        <end position="61"/>
    </location>
</feature>
<feature type="compositionally biased region" description="Basic and acidic residues" evidence="9">
    <location>
        <begin position="15"/>
        <end position="34"/>
    </location>
</feature>
<dbReference type="EMBL" id="DF237181">
    <property type="protein sequence ID" value="GAQ85379.1"/>
    <property type="molecule type" value="Genomic_DNA"/>
</dbReference>
<keyword evidence="1" id="KW-0479">Metal-binding</keyword>
<dbReference type="PROSITE" id="PS50157">
    <property type="entry name" value="ZINC_FINGER_C2H2_2"/>
    <property type="match status" value="1"/>
</dbReference>
<feature type="region of interest" description="Disordered" evidence="9">
    <location>
        <begin position="598"/>
        <end position="623"/>
    </location>
</feature>
<dbReference type="FunFam" id="3.30.160.60:FF:000554">
    <property type="entry name" value="protein indeterminate-domain 12-like"/>
    <property type="match status" value="1"/>
</dbReference>
<dbReference type="PANTHER" id="PTHR10593:SF236">
    <property type="entry name" value="PROTEIN INDETERMINATE-DOMAIN 11"/>
    <property type="match status" value="1"/>
</dbReference>
<dbReference type="AlphaFoldDB" id="A0A1Y1I7H9"/>
<keyword evidence="5" id="KW-0805">Transcription regulation</keyword>
<evidence type="ECO:0000256" key="7">
    <source>
        <dbReference type="PROSITE-ProRule" id="PRU00042"/>
    </source>
</evidence>
<feature type="region of interest" description="Disordered" evidence="9">
    <location>
        <begin position="541"/>
        <end position="565"/>
    </location>
</feature>
<dbReference type="InterPro" id="IPR036236">
    <property type="entry name" value="Znf_C2H2_sf"/>
</dbReference>
<dbReference type="STRING" id="105231.A0A1Y1I7H9"/>
<dbReference type="InterPro" id="IPR055185">
    <property type="entry name" value="C2CH-4th_BIRD-IDD"/>
</dbReference>
<feature type="region of interest" description="Disordered" evidence="9">
    <location>
        <begin position="1"/>
        <end position="61"/>
    </location>
</feature>
<evidence type="ECO:0000256" key="1">
    <source>
        <dbReference type="ARBA" id="ARBA00022723"/>
    </source>
</evidence>
<evidence type="ECO:0000313" key="11">
    <source>
        <dbReference type="EMBL" id="GAQ85379.1"/>
    </source>
</evidence>
<evidence type="ECO:0000256" key="3">
    <source>
        <dbReference type="ARBA" id="ARBA00022771"/>
    </source>
</evidence>
<protein>
    <submittedName>
        <fullName evidence="11">C2HC zinc fingers superfamily protein</fullName>
    </submittedName>
</protein>
<keyword evidence="4" id="KW-0862">Zinc</keyword>
<sequence length="1181" mass="123337">MFSTNEPQAAAGLTDIRKENAHTEAQRRQSDGGRGKKLNAPGHTLEEKSRLSLKKVDTPNEVHADVLLKQNRGDGAEKLDDALPRLAPVKIPSLGAKWEYYSGAPLPQEPQSPDSERDSGESAQGPTLGKNAGKPSVMRAKSIASSISTGSNFSRSSQGGIKRKRSLPGTPDPNAEVIALSPRTLLATNRFVCEICNKGFQRDQNLQLHRRGHNVPWKLRARPPSNSSGKRVYVCPEPTCVHHDPRRALGDLTGIKKHYSRKHGEKRWKCDKCGKKYAVEADWKAHTKTCGPKQYTCDCGSVFTRRETFATHRACCKHVSDRLQPPGHPQLSAFGSGPSTHSFSNFQLPPSSFSNFGHRPILPRRLPPPAPVFTARSTPATVAHIGQSHDGTPLLISVPARVSGSGQPGLMADINLAARRGLNREPLQLLPLSGPMWGQRSLGTPPPAASAPLPPALNLWLGSRPPATAVHQSQPLQPLAIPGRVGGVKLEIGANGNGLGEMGQSSEGATSPLSLRYAETFSQGQQTMLVAPQTAGRAASPLLQPLPVSPRPEQQGGDGGSGLVSVLGGDPQAALPSAAAAAAAVAAANAGHQVTIEVNPAPGESLPTDHSPREQVAPPEGGAYTVLEQPPVVHPGAPLMGTSPGAPVVQMSAVALHGGEVAGMGMMEQQSQGGQLLVAAAQVGGGDQAMLLDAQRPGGEGSPMLVGGGQVVETNQEDVLWAKMHVDEQQKAQQAAQQAQAQAQAQQSMQHQMAVQQAQQQGLQMAIHQAGIQLAAAQQAQQQGLQMGGQVDLQQSLHISLDAPPSQVAVPGGVPVGLPPPSQQMVATQQEMLTHAQEAEQQLAAQQGLLNLQAVSQQMGLSAVPPLQRLSPGLPSMAALHPPPGAELLPGLQQPATSPRSLLAALPSGSANTTAQGGAADEGKKADMMQEAISAAARGSTQKLNELIEQEAQKQQHALALAQATEQHQHGGTAPVLAPPSVVLVEGGSPNVLPEGFVDPQAFGTPSAGQFFATVTPQTGLTGLGSVPQGGMAAQVVGSSILGGSMGGGQLDMNRANLSPREGEQLLRSLSRQHLSELAAAGMGGVLDVGGALNSVGNQLTMLQSVEEGAMHAERGRQEALATEQLHSHQSVASMVASQRTQADLQQHSHVMGGLYREQDSLTQASLVGDSLGRDNEHPPS</sequence>
<evidence type="ECO:0000256" key="8">
    <source>
        <dbReference type="SAM" id="Coils"/>
    </source>
</evidence>
<evidence type="ECO:0000259" key="10">
    <source>
        <dbReference type="PROSITE" id="PS50157"/>
    </source>
</evidence>
<dbReference type="InterPro" id="IPR013087">
    <property type="entry name" value="Znf_C2H2_type"/>
</dbReference>
<dbReference type="SMART" id="SM00355">
    <property type="entry name" value="ZnF_C2H2"/>
    <property type="match status" value="4"/>
</dbReference>
<evidence type="ECO:0000256" key="4">
    <source>
        <dbReference type="ARBA" id="ARBA00022833"/>
    </source>
</evidence>
<evidence type="ECO:0000256" key="9">
    <source>
        <dbReference type="SAM" id="MobiDB-lite"/>
    </source>
</evidence>
<accession>A0A1Y1I7H9</accession>
<dbReference type="InterPro" id="IPR055186">
    <property type="entry name" value="C2H2-2nd_BIRD-IDD"/>
</dbReference>
<name>A0A1Y1I7H9_KLENI</name>
<gene>
    <name evidence="11" type="ORF">KFL_002320130</name>
</gene>
<dbReference type="GO" id="GO:0008270">
    <property type="term" value="F:zinc ion binding"/>
    <property type="evidence" value="ECO:0007669"/>
    <property type="project" value="UniProtKB-KW"/>
</dbReference>
<keyword evidence="8" id="KW-0175">Coiled coil</keyword>
<feature type="region of interest" description="Disordered" evidence="9">
    <location>
        <begin position="102"/>
        <end position="175"/>
    </location>
</feature>
<feature type="coiled-coil region" evidence="8">
    <location>
        <begin position="722"/>
        <end position="749"/>
    </location>
</feature>
<dbReference type="Proteomes" id="UP000054558">
    <property type="component" value="Unassembled WGS sequence"/>
</dbReference>
<evidence type="ECO:0000256" key="2">
    <source>
        <dbReference type="ARBA" id="ARBA00022737"/>
    </source>
</evidence>
<dbReference type="Pfam" id="PF00096">
    <property type="entry name" value="zf-C2H2"/>
    <property type="match status" value="1"/>
</dbReference>
<dbReference type="Pfam" id="PF22995">
    <property type="entry name" value="C2CH-3rd_BIRD-IDD"/>
    <property type="match status" value="1"/>
</dbReference>
<evidence type="ECO:0000256" key="6">
    <source>
        <dbReference type="ARBA" id="ARBA00023163"/>
    </source>
</evidence>
<dbReference type="Pfam" id="PF22996">
    <property type="entry name" value="C2H2-2nd_BIRD-IDD"/>
    <property type="match status" value="1"/>
</dbReference>
<evidence type="ECO:0000313" key="12">
    <source>
        <dbReference type="Proteomes" id="UP000054558"/>
    </source>
</evidence>
<feature type="domain" description="C2H2-type" evidence="10">
    <location>
        <begin position="191"/>
        <end position="213"/>
    </location>
</feature>
<keyword evidence="2" id="KW-0677">Repeat</keyword>
<feature type="compositionally biased region" description="Polar residues" evidence="9">
    <location>
        <begin position="143"/>
        <end position="159"/>
    </location>
</feature>
<dbReference type="Gene3D" id="3.30.160.60">
    <property type="entry name" value="Classic Zinc Finger"/>
    <property type="match status" value="1"/>
</dbReference>
<dbReference type="PROSITE" id="PS00028">
    <property type="entry name" value="ZINC_FINGER_C2H2_1"/>
    <property type="match status" value="1"/>
</dbReference>